<dbReference type="PANTHER" id="PTHR30441:SF8">
    <property type="entry name" value="DUF748 DOMAIN-CONTAINING PROTEIN"/>
    <property type="match status" value="1"/>
</dbReference>
<name>A0ABP8NA61_9BACT</name>
<evidence type="ECO:0000256" key="1">
    <source>
        <dbReference type="SAM" id="MobiDB-lite"/>
    </source>
</evidence>
<dbReference type="InterPro" id="IPR052894">
    <property type="entry name" value="AsmA-related"/>
</dbReference>
<accession>A0ABP8NA61</accession>
<dbReference type="EMBL" id="BAABFA010000008">
    <property type="protein sequence ID" value="GAA4463782.1"/>
    <property type="molecule type" value="Genomic_DNA"/>
</dbReference>
<comment type="caution">
    <text evidence="3">The sequence shown here is derived from an EMBL/GenBank/DDBJ whole genome shotgun (WGS) entry which is preliminary data.</text>
</comment>
<dbReference type="InterPro" id="IPR007844">
    <property type="entry name" value="AsmA"/>
</dbReference>
<evidence type="ECO:0000313" key="4">
    <source>
        <dbReference type="Proteomes" id="UP001500067"/>
    </source>
</evidence>
<sequence>MKIVKRILLTLGILIVLLLAAAIIIPVFFKDKIMAVAKEQMNKQLNATADFKDVDISILRSFPRLSVSIKGLSIVGVDAFKGDTLVSAESIDVALDLMKAMNGQYEILNLGLETPRIHAIVLEDGRANWDIAKPSAEPEKPESKESAPFAMKLRKYTIEHAFIDYNDKQGKMHATIYNLDHSGSGDFTSDAFTLSTKTTADAITFINGGVPYLNKVKTSIDLDLGIDNKNSKYTFNTDKIQLNGLKLYTKGWVQMPDTTNMLMDIQFGTPSNDFKDILSLVPGIYTADFKDVKTTGKLALNGFVKGTYNASQLPSYMVNLGIENGSFQYPALPQKVSNIQVKLRVTNPDGVTDHTVVDLSKCHVELGAEPFDLRMLLRNPMTEQWIDAAAKGHVDLGRVSQFVALEAGTKMAGEITADVSVKGSMAQAQKKQLDNIDATGTISVSNVSYASKDYPDGVTISSLLLTFTPKNVTVANLKGQYMKTNFSGGGSVDNLIGYAMNDQTLTGSFNLVADQVDVNKFMGTEPAPAQPAAAAPPATDPFLVPGNLDLQLTTTVGSVKYDNIVLTGVSGGLVIRDQAVTLKDVHGKTLDGEMHMSGSYATKADKKKPDIAFSYNMLAVDIQKTFNAFEVVQKMMPSAKYVSGKVTSNLTMNGKLNGDMSPDINSLSGKGDLMVLGGQMSGFPVTDALAEKLKLTQFKTIALKDMKLFFEFQDGRVTVQPYKMKIGPDIEAEIAGSHGFDQSLKYGANIVVPRTLLGSAGNAMVNNLIGQAASKGIPLTVGDKVNFAVNVTGTVTKPKVETDLKSAANNAVNNVKEEIKKEIEKRVDSVKTVVKDTLKAVKTQAVNDAKEEIKKQLNGQSDKKPEEAVKDAAEKAKKGLKGLFK</sequence>
<organism evidence="3 4">
    <name type="scientific">Nemorincola caseinilytica</name>
    <dbReference type="NCBI Taxonomy" id="2054315"/>
    <lineage>
        <taxon>Bacteria</taxon>
        <taxon>Pseudomonadati</taxon>
        <taxon>Bacteroidota</taxon>
        <taxon>Chitinophagia</taxon>
        <taxon>Chitinophagales</taxon>
        <taxon>Chitinophagaceae</taxon>
        <taxon>Nemorincola</taxon>
    </lineage>
</organism>
<gene>
    <name evidence="3" type="ORF">GCM10023093_12980</name>
</gene>
<dbReference type="RefSeq" id="WP_345080334.1">
    <property type="nucleotide sequence ID" value="NZ_BAABFA010000008.1"/>
</dbReference>
<dbReference type="Proteomes" id="UP001500067">
    <property type="component" value="Unassembled WGS sequence"/>
</dbReference>
<evidence type="ECO:0000313" key="3">
    <source>
        <dbReference type="EMBL" id="GAA4463782.1"/>
    </source>
</evidence>
<keyword evidence="4" id="KW-1185">Reference proteome</keyword>
<feature type="domain" description="AsmA" evidence="2">
    <location>
        <begin position="3"/>
        <end position="274"/>
    </location>
</feature>
<dbReference type="PANTHER" id="PTHR30441">
    <property type="entry name" value="DUF748 DOMAIN-CONTAINING PROTEIN"/>
    <property type="match status" value="1"/>
</dbReference>
<protein>
    <submittedName>
        <fullName evidence="3">AsmA-like C-terminal region-containing protein</fullName>
    </submittedName>
</protein>
<feature type="compositionally biased region" description="Basic and acidic residues" evidence="1">
    <location>
        <begin position="852"/>
        <end position="877"/>
    </location>
</feature>
<dbReference type="Pfam" id="PF05170">
    <property type="entry name" value="AsmA"/>
    <property type="match status" value="1"/>
</dbReference>
<evidence type="ECO:0000259" key="2">
    <source>
        <dbReference type="Pfam" id="PF05170"/>
    </source>
</evidence>
<proteinExistence type="predicted"/>
<feature type="region of interest" description="Disordered" evidence="1">
    <location>
        <begin position="852"/>
        <end position="885"/>
    </location>
</feature>
<reference evidence="4" key="1">
    <citation type="journal article" date="2019" name="Int. J. Syst. Evol. Microbiol.">
        <title>The Global Catalogue of Microorganisms (GCM) 10K type strain sequencing project: providing services to taxonomists for standard genome sequencing and annotation.</title>
        <authorList>
            <consortium name="The Broad Institute Genomics Platform"/>
            <consortium name="The Broad Institute Genome Sequencing Center for Infectious Disease"/>
            <person name="Wu L."/>
            <person name="Ma J."/>
        </authorList>
    </citation>
    <scope>NUCLEOTIDE SEQUENCE [LARGE SCALE GENOMIC DNA]</scope>
    <source>
        <strain evidence="4">JCM 32105</strain>
    </source>
</reference>